<keyword evidence="1" id="KW-1133">Transmembrane helix</keyword>
<evidence type="ECO:0000259" key="2">
    <source>
        <dbReference type="Pfam" id="PF03372"/>
    </source>
</evidence>
<dbReference type="Proteomes" id="UP000034034">
    <property type="component" value="Chromosome"/>
</dbReference>
<proteinExistence type="predicted"/>
<keyword evidence="3" id="KW-0255">Endonuclease</keyword>
<dbReference type="EMBL" id="CP009922">
    <property type="protein sequence ID" value="AKG45027.1"/>
    <property type="molecule type" value="Genomic_DNA"/>
</dbReference>
<dbReference type="GO" id="GO:0004519">
    <property type="term" value="F:endonuclease activity"/>
    <property type="evidence" value="ECO:0007669"/>
    <property type="project" value="UniProtKB-KW"/>
</dbReference>
<organism evidence="3 4">
    <name type="scientific">Streptomyces xiamenensis</name>
    <dbReference type="NCBI Taxonomy" id="408015"/>
    <lineage>
        <taxon>Bacteria</taxon>
        <taxon>Bacillati</taxon>
        <taxon>Actinomycetota</taxon>
        <taxon>Actinomycetes</taxon>
        <taxon>Kitasatosporales</taxon>
        <taxon>Streptomycetaceae</taxon>
        <taxon>Streptomyces</taxon>
    </lineage>
</organism>
<feature type="domain" description="Endonuclease/exonuclease/phosphatase" evidence="2">
    <location>
        <begin position="128"/>
        <end position="329"/>
    </location>
</feature>
<feature type="transmembrane region" description="Helical" evidence="1">
    <location>
        <begin position="96"/>
        <end position="114"/>
    </location>
</feature>
<dbReference type="AlphaFoldDB" id="A0A0F7FWN6"/>
<accession>A0A0F7FWN6</accession>
<reference evidence="3" key="1">
    <citation type="submission" date="2019-08" db="EMBL/GenBank/DDBJ databases">
        <title>Complete genome sequence of a mangrove-derived Streptomyces xiamenensis.</title>
        <authorList>
            <person name="Xu J."/>
        </authorList>
    </citation>
    <scope>NUCLEOTIDE SEQUENCE</scope>
    <source>
        <strain evidence="3">318</strain>
    </source>
</reference>
<keyword evidence="1" id="KW-0472">Membrane</keyword>
<dbReference type="InterPro" id="IPR005135">
    <property type="entry name" value="Endo/exonuclease/phosphatase"/>
</dbReference>
<protein>
    <submittedName>
        <fullName evidence="3">Endonuclease/exonuclease/phosphatase</fullName>
    </submittedName>
</protein>
<gene>
    <name evidence="3" type="ORF">SXIM_36430</name>
</gene>
<evidence type="ECO:0000313" key="4">
    <source>
        <dbReference type="Proteomes" id="UP000034034"/>
    </source>
</evidence>
<feature type="transmembrane region" description="Helical" evidence="1">
    <location>
        <begin position="72"/>
        <end position="89"/>
    </location>
</feature>
<dbReference type="STRING" id="408015.SXIM_36430"/>
<sequence>MTVPEETGADTPTPKKTWRPLTWWLGEDARGRSVWGRGRVLAALAVLTGGLLAFPGAVPNTPGRLGSLLESFLPWLGLVIVVLFGLAVLRRSATALIAVLLPVVAWASLFGGLVRSAQAGDADLVVVQHNVSDENEDPAGAARALVDAGADLIALQELLPSALPVYREELAARYPYHEVRGTVGLWSVHPLSGTRVVDIKPRDIEEYWSRGMRTVVHAPQGEFAAYVAHLPSVRLGGGGFASARRDESAERLARAIEAEEQARVVLLGDLNGTVEDRGLAPLTSRLNVPESGFAFSFPASFPVARIDQVMARSATVSRIHTLPAVGSDHLPVVAQLRWE</sequence>
<evidence type="ECO:0000256" key="1">
    <source>
        <dbReference type="SAM" id="Phobius"/>
    </source>
</evidence>
<name>A0A0F7FWN6_9ACTN</name>
<dbReference type="Gene3D" id="3.60.10.10">
    <property type="entry name" value="Endonuclease/exonuclease/phosphatase"/>
    <property type="match status" value="1"/>
</dbReference>
<evidence type="ECO:0000313" key="3">
    <source>
        <dbReference type="EMBL" id="AKG45027.1"/>
    </source>
</evidence>
<feature type="transmembrane region" description="Helical" evidence="1">
    <location>
        <begin position="40"/>
        <end position="60"/>
    </location>
</feature>
<dbReference type="InterPro" id="IPR036691">
    <property type="entry name" value="Endo/exonu/phosph_ase_sf"/>
</dbReference>
<keyword evidence="1" id="KW-0812">Transmembrane</keyword>
<dbReference type="RefSeq" id="WP_107073942.1">
    <property type="nucleotide sequence ID" value="NZ_CP009922.3"/>
</dbReference>
<dbReference type="HOGENOM" id="CLU_058628_0_0_11"/>
<dbReference type="SUPFAM" id="SSF56219">
    <property type="entry name" value="DNase I-like"/>
    <property type="match status" value="1"/>
</dbReference>
<keyword evidence="4" id="KW-1185">Reference proteome</keyword>
<dbReference type="GO" id="GO:0004527">
    <property type="term" value="F:exonuclease activity"/>
    <property type="evidence" value="ECO:0007669"/>
    <property type="project" value="UniProtKB-KW"/>
</dbReference>
<dbReference type="KEGG" id="sxi:SXIM_36430"/>
<keyword evidence="3" id="KW-0540">Nuclease</keyword>
<keyword evidence="3" id="KW-0378">Hydrolase</keyword>
<dbReference type="PATRIC" id="fig|408015.6.peg.3691"/>
<dbReference type="Pfam" id="PF03372">
    <property type="entry name" value="Exo_endo_phos"/>
    <property type="match status" value="1"/>
</dbReference>